<dbReference type="Pfam" id="PF00096">
    <property type="entry name" value="zf-C2H2"/>
    <property type="match status" value="1"/>
</dbReference>
<dbReference type="PROSITE" id="PS00028">
    <property type="entry name" value="ZINC_FINGER_C2H2_1"/>
    <property type="match status" value="2"/>
</dbReference>
<dbReference type="InterPro" id="IPR036236">
    <property type="entry name" value="Znf_C2H2_sf"/>
</dbReference>
<dbReference type="PROSITE" id="PS50157">
    <property type="entry name" value="ZINC_FINGER_C2H2_2"/>
    <property type="match status" value="3"/>
</dbReference>
<evidence type="ECO:0000256" key="2">
    <source>
        <dbReference type="ARBA" id="ARBA00022723"/>
    </source>
</evidence>
<evidence type="ECO:0000256" key="4">
    <source>
        <dbReference type="ARBA" id="ARBA00022771"/>
    </source>
</evidence>
<protein>
    <recommendedName>
        <fullName evidence="9">C2H2-type domain-containing protein</fullName>
    </recommendedName>
</protein>
<keyword evidence="5" id="KW-0862">Zinc</keyword>
<evidence type="ECO:0000256" key="1">
    <source>
        <dbReference type="ARBA" id="ARBA00004123"/>
    </source>
</evidence>
<keyword evidence="3" id="KW-0677">Repeat</keyword>
<keyword evidence="4 7" id="KW-0863">Zinc-finger</keyword>
<proteinExistence type="predicted"/>
<dbReference type="PANTHER" id="PTHR16515">
    <property type="entry name" value="PR DOMAIN ZINC FINGER PROTEIN"/>
    <property type="match status" value="1"/>
</dbReference>
<dbReference type="SMART" id="SM00355">
    <property type="entry name" value="ZnF_C2H2"/>
    <property type="match status" value="3"/>
</dbReference>
<dbReference type="InterPro" id="IPR050331">
    <property type="entry name" value="Zinc_finger"/>
</dbReference>
<reference evidence="10 11" key="1">
    <citation type="submission" date="2016-07" db="EMBL/GenBank/DDBJ databases">
        <title>Pervasive Adenine N6-methylation of Active Genes in Fungi.</title>
        <authorList>
            <consortium name="DOE Joint Genome Institute"/>
            <person name="Mondo S.J."/>
            <person name="Dannebaum R.O."/>
            <person name="Kuo R.C."/>
            <person name="Labutti K."/>
            <person name="Haridas S."/>
            <person name="Kuo A."/>
            <person name="Salamov A."/>
            <person name="Ahrendt S.R."/>
            <person name="Lipzen A."/>
            <person name="Sullivan W."/>
            <person name="Andreopoulos W.B."/>
            <person name="Clum A."/>
            <person name="Lindquist E."/>
            <person name="Daum C."/>
            <person name="Ramamoorthy G.K."/>
            <person name="Gryganskyi A."/>
            <person name="Culley D."/>
            <person name="Magnuson J.K."/>
            <person name="James T.Y."/>
            <person name="O'Malley M.A."/>
            <person name="Stajich J.E."/>
            <person name="Spatafora J.W."/>
            <person name="Visel A."/>
            <person name="Grigoriev I.V."/>
        </authorList>
    </citation>
    <scope>NUCLEOTIDE SEQUENCE [LARGE SCALE GENOMIC DNA]</scope>
    <source>
        <strain evidence="10 11">NRRL 3301</strain>
    </source>
</reference>
<keyword evidence="11" id="KW-1185">Reference proteome</keyword>
<feature type="domain" description="C2H2-type" evidence="9">
    <location>
        <begin position="133"/>
        <end position="160"/>
    </location>
</feature>
<gene>
    <name evidence="10" type="ORF">DM01DRAFT_1338347</name>
</gene>
<dbReference type="PANTHER" id="PTHR16515:SF49">
    <property type="entry name" value="GASTRULA ZINC FINGER PROTEIN XLCGF49.1-LIKE-RELATED"/>
    <property type="match status" value="1"/>
</dbReference>
<comment type="subcellular location">
    <subcellularLocation>
        <location evidence="1">Nucleus</location>
    </subcellularLocation>
</comment>
<feature type="region of interest" description="Disordered" evidence="8">
    <location>
        <begin position="78"/>
        <end position="97"/>
    </location>
</feature>
<evidence type="ECO:0000313" key="11">
    <source>
        <dbReference type="Proteomes" id="UP000242146"/>
    </source>
</evidence>
<evidence type="ECO:0000259" key="9">
    <source>
        <dbReference type="PROSITE" id="PS50157"/>
    </source>
</evidence>
<dbReference type="Proteomes" id="UP000242146">
    <property type="component" value="Unassembled WGS sequence"/>
</dbReference>
<dbReference type="GO" id="GO:0008270">
    <property type="term" value="F:zinc ion binding"/>
    <property type="evidence" value="ECO:0007669"/>
    <property type="project" value="UniProtKB-KW"/>
</dbReference>
<sequence>MSGSSYSTSSSSMIVGPSLSPVTSEDSFAQQPYNTPHQLQHQLQYFHSPSMSTCWTGSPALTVSSMPEDPVVIDLVPEAPDRMDDTPNPSSPSNLDHFSAVSSVAVSSQTTAPPPRRPAPPAPANSSDAKSNIQCDVCLKTFTRPYNLNSHKAVHSDEKPYKCSICSTHFKRHHDKTRHEREHKGDYRYNCQYCNKKFTRVDTRNRHFRTYAPCGRRWKLEHPNVSLGQSSRCKARR</sequence>
<dbReference type="InterPro" id="IPR013087">
    <property type="entry name" value="Znf_C2H2_type"/>
</dbReference>
<organism evidence="10 11">
    <name type="scientific">Hesseltinella vesiculosa</name>
    <dbReference type="NCBI Taxonomy" id="101127"/>
    <lineage>
        <taxon>Eukaryota</taxon>
        <taxon>Fungi</taxon>
        <taxon>Fungi incertae sedis</taxon>
        <taxon>Mucoromycota</taxon>
        <taxon>Mucoromycotina</taxon>
        <taxon>Mucoromycetes</taxon>
        <taxon>Mucorales</taxon>
        <taxon>Cunninghamellaceae</taxon>
        <taxon>Hesseltinella</taxon>
    </lineage>
</organism>
<feature type="compositionally biased region" description="Low complexity" evidence="8">
    <location>
        <begin position="1"/>
        <end position="12"/>
    </location>
</feature>
<dbReference type="STRING" id="101127.A0A1X2GAG5"/>
<comment type="caution">
    <text evidence="10">The sequence shown here is derived from an EMBL/GenBank/DDBJ whole genome shotgun (WGS) entry which is preliminary data.</text>
</comment>
<evidence type="ECO:0000256" key="6">
    <source>
        <dbReference type="ARBA" id="ARBA00023242"/>
    </source>
</evidence>
<evidence type="ECO:0000256" key="8">
    <source>
        <dbReference type="SAM" id="MobiDB-lite"/>
    </source>
</evidence>
<feature type="compositionally biased region" description="Pro residues" evidence="8">
    <location>
        <begin position="112"/>
        <end position="123"/>
    </location>
</feature>
<name>A0A1X2GAG5_9FUNG</name>
<evidence type="ECO:0000256" key="5">
    <source>
        <dbReference type="ARBA" id="ARBA00022833"/>
    </source>
</evidence>
<dbReference type="OrthoDB" id="8922241at2759"/>
<feature type="compositionally biased region" description="Polar residues" evidence="8">
    <location>
        <begin position="87"/>
        <end position="96"/>
    </location>
</feature>
<evidence type="ECO:0000256" key="7">
    <source>
        <dbReference type="PROSITE-ProRule" id="PRU00042"/>
    </source>
</evidence>
<dbReference type="AlphaFoldDB" id="A0A1X2GAG5"/>
<accession>A0A1X2GAG5</accession>
<feature type="domain" description="C2H2-type" evidence="9">
    <location>
        <begin position="161"/>
        <end position="188"/>
    </location>
</feature>
<dbReference type="GO" id="GO:0005634">
    <property type="term" value="C:nucleus"/>
    <property type="evidence" value="ECO:0007669"/>
    <property type="project" value="UniProtKB-SubCell"/>
</dbReference>
<dbReference type="Gene3D" id="3.30.160.60">
    <property type="entry name" value="Classic Zinc Finger"/>
    <property type="match status" value="2"/>
</dbReference>
<evidence type="ECO:0000256" key="3">
    <source>
        <dbReference type="ARBA" id="ARBA00022737"/>
    </source>
</evidence>
<keyword evidence="2" id="KW-0479">Metal-binding</keyword>
<dbReference type="EMBL" id="MCGT01000027">
    <property type="protein sequence ID" value="ORX49158.1"/>
    <property type="molecule type" value="Genomic_DNA"/>
</dbReference>
<feature type="domain" description="C2H2-type" evidence="9">
    <location>
        <begin position="189"/>
        <end position="212"/>
    </location>
</feature>
<keyword evidence="6" id="KW-0539">Nucleus</keyword>
<evidence type="ECO:0000313" key="10">
    <source>
        <dbReference type="EMBL" id="ORX49158.1"/>
    </source>
</evidence>
<dbReference type="SUPFAM" id="SSF57667">
    <property type="entry name" value="beta-beta-alpha zinc fingers"/>
    <property type="match status" value="2"/>
</dbReference>
<feature type="region of interest" description="Disordered" evidence="8">
    <location>
        <begin position="102"/>
        <end position="129"/>
    </location>
</feature>
<feature type="region of interest" description="Disordered" evidence="8">
    <location>
        <begin position="1"/>
        <end position="35"/>
    </location>
</feature>
<feature type="compositionally biased region" description="Polar residues" evidence="8">
    <location>
        <begin position="20"/>
        <end position="35"/>
    </location>
</feature>
<dbReference type="GO" id="GO:0010468">
    <property type="term" value="P:regulation of gene expression"/>
    <property type="evidence" value="ECO:0007669"/>
    <property type="project" value="TreeGrafter"/>
</dbReference>